<dbReference type="Proteomes" id="UP000518206">
    <property type="component" value="Unassembled WGS sequence"/>
</dbReference>
<evidence type="ECO:0000313" key="3">
    <source>
        <dbReference type="Proteomes" id="UP000518206"/>
    </source>
</evidence>
<organism evidence="2 3">
    <name type="scientific">Cellulomonas cellasea</name>
    <dbReference type="NCBI Taxonomy" id="43670"/>
    <lineage>
        <taxon>Bacteria</taxon>
        <taxon>Bacillati</taxon>
        <taxon>Actinomycetota</taxon>
        <taxon>Actinomycetes</taxon>
        <taxon>Micrococcales</taxon>
        <taxon>Cellulomonadaceae</taxon>
        <taxon>Cellulomonas</taxon>
    </lineage>
</organism>
<reference evidence="2 3" key="1">
    <citation type="submission" date="2020-08" db="EMBL/GenBank/DDBJ databases">
        <title>The Agave Microbiome: Exploring the role of microbial communities in plant adaptations to desert environments.</title>
        <authorList>
            <person name="Partida-Martinez L.P."/>
        </authorList>
    </citation>
    <scope>NUCLEOTIDE SEQUENCE [LARGE SCALE GENOMIC DNA]</scope>
    <source>
        <strain evidence="2 3">RAS26</strain>
    </source>
</reference>
<evidence type="ECO:0000313" key="2">
    <source>
        <dbReference type="EMBL" id="MBB2923939.1"/>
    </source>
</evidence>
<feature type="compositionally biased region" description="Low complexity" evidence="1">
    <location>
        <begin position="375"/>
        <end position="399"/>
    </location>
</feature>
<sequence>MSTSTGTRTADVAGYAAAVRRHLAGLSPEQVDDLTDGLEADLADALADHDAHAPGGVAGAGVPGHDLVGRFGDPAAYAAELRTSAGLPESGTGAGGLGYALRSPARALREQRDRALAALRPQPWWGPFEEFARSVTPLAWFARAWVLYQVLRVLLTGQALVWMPRSFGGWVALVALTVVSVQWGRGLWQPGRVGRRVRSVATVVAVLAALPVLASVSAVTERVQVVYESQNVGPAPQDGVVVDGIAVSNLFVYDAEGNPLEDVQVFDDRGRAVRTTFDDGFAEFALPGFTEPWSFLPVVDEDGRERWNVYPLTGAPSTEFEWRDDGERVLPGGGRTPPPPFAKAPSLVLAEGDAIAPRLRDPLEPATTPSGAAVAPAPDGTPTASPTPGPGATADAGGAEVAGPTQP</sequence>
<dbReference type="Pfam" id="PF22564">
    <property type="entry name" value="HAAS"/>
    <property type="match status" value="1"/>
</dbReference>
<gene>
    <name evidence="2" type="ORF">FHR80_002867</name>
</gene>
<accession>A0A7W4UGW6</accession>
<dbReference type="AlphaFoldDB" id="A0A7W4UGW6"/>
<dbReference type="RefSeq" id="WP_183296753.1">
    <property type="nucleotide sequence ID" value="NZ_JACHVX010000004.1"/>
</dbReference>
<evidence type="ECO:0000256" key="1">
    <source>
        <dbReference type="SAM" id="MobiDB-lite"/>
    </source>
</evidence>
<comment type="caution">
    <text evidence="2">The sequence shown here is derived from an EMBL/GenBank/DDBJ whole genome shotgun (WGS) entry which is preliminary data.</text>
</comment>
<name>A0A7W4UGW6_9CELL</name>
<dbReference type="EMBL" id="JACHVX010000004">
    <property type="protein sequence ID" value="MBB2923939.1"/>
    <property type="molecule type" value="Genomic_DNA"/>
</dbReference>
<protein>
    <submittedName>
        <fullName evidence="2">Uncharacterized protein</fullName>
    </submittedName>
</protein>
<proteinExistence type="predicted"/>
<feature type="region of interest" description="Disordered" evidence="1">
    <location>
        <begin position="352"/>
        <end position="407"/>
    </location>
</feature>
<reference evidence="2 3" key="2">
    <citation type="submission" date="2020-08" db="EMBL/GenBank/DDBJ databases">
        <authorList>
            <person name="Partida-Martinez L."/>
            <person name="Huntemann M."/>
            <person name="Clum A."/>
            <person name="Wang J."/>
            <person name="Palaniappan K."/>
            <person name="Ritter S."/>
            <person name="Chen I.-M."/>
            <person name="Stamatis D."/>
            <person name="Reddy T."/>
            <person name="O'Malley R."/>
            <person name="Daum C."/>
            <person name="Shapiro N."/>
            <person name="Ivanova N."/>
            <person name="Kyrpides N."/>
            <person name="Woyke T."/>
        </authorList>
    </citation>
    <scope>NUCLEOTIDE SEQUENCE [LARGE SCALE GENOMIC DNA]</scope>
    <source>
        <strain evidence="2 3">RAS26</strain>
    </source>
</reference>